<dbReference type="PANTHER" id="PTHR42924:SF3">
    <property type="entry name" value="POLYMERASE_HISTIDINOL PHOSPHATASE N-TERMINAL DOMAIN-CONTAINING PROTEIN"/>
    <property type="match status" value="1"/>
</dbReference>
<evidence type="ECO:0000259" key="1">
    <source>
        <dbReference type="SMART" id="SM00481"/>
    </source>
</evidence>
<dbReference type="SMART" id="SM00481">
    <property type="entry name" value="POLIIIAc"/>
    <property type="match status" value="1"/>
</dbReference>
<dbReference type="PANTHER" id="PTHR42924">
    <property type="entry name" value="EXONUCLEASE"/>
    <property type="match status" value="1"/>
</dbReference>
<comment type="caution">
    <text evidence="2">The sequence shown here is derived from an EMBL/GenBank/DDBJ whole genome shotgun (WGS) entry which is preliminary data.</text>
</comment>
<dbReference type="InterPro" id="IPR052018">
    <property type="entry name" value="PHP_domain"/>
</dbReference>
<dbReference type="GO" id="GO:0004534">
    <property type="term" value="F:5'-3' RNA exonuclease activity"/>
    <property type="evidence" value="ECO:0007669"/>
    <property type="project" value="TreeGrafter"/>
</dbReference>
<dbReference type="Gene3D" id="1.10.150.650">
    <property type="match status" value="1"/>
</dbReference>
<reference evidence="2" key="2">
    <citation type="journal article" date="2021" name="PeerJ">
        <title>Extensive microbial diversity within the chicken gut microbiome revealed by metagenomics and culture.</title>
        <authorList>
            <person name="Gilroy R."/>
            <person name="Ravi A."/>
            <person name="Getino M."/>
            <person name="Pursley I."/>
            <person name="Horton D.L."/>
            <person name="Alikhan N.F."/>
            <person name="Baker D."/>
            <person name="Gharbi K."/>
            <person name="Hall N."/>
            <person name="Watson M."/>
            <person name="Adriaenssens E.M."/>
            <person name="Foster-Nyarko E."/>
            <person name="Jarju S."/>
            <person name="Secka A."/>
            <person name="Antonio M."/>
            <person name="Oren A."/>
            <person name="Chaudhuri R.R."/>
            <person name="La Ragione R."/>
            <person name="Hildebrand F."/>
            <person name="Pallen M.J."/>
        </authorList>
    </citation>
    <scope>NUCLEOTIDE SEQUENCE</scope>
    <source>
        <strain evidence="2">ChiBcec6-7307</strain>
    </source>
</reference>
<reference evidence="2" key="1">
    <citation type="submission" date="2020-10" db="EMBL/GenBank/DDBJ databases">
        <authorList>
            <person name="Gilroy R."/>
        </authorList>
    </citation>
    <scope>NUCLEOTIDE SEQUENCE</scope>
    <source>
        <strain evidence="2">ChiBcec6-7307</strain>
    </source>
</reference>
<dbReference type="AlphaFoldDB" id="A0A9D1NXX4"/>
<accession>A0A9D1NXX4</accession>
<protein>
    <submittedName>
        <fullName evidence="2">PHP domain-containing protein</fullName>
    </submittedName>
</protein>
<dbReference type="CDD" id="cd07438">
    <property type="entry name" value="PHP_HisPPase_AMP"/>
    <property type="match status" value="1"/>
</dbReference>
<dbReference type="SUPFAM" id="SSF89550">
    <property type="entry name" value="PHP domain-like"/>
    <property type="match status" value="1"/>
</dbReference>
<sequence>MKKIDLHTHSTSSDGTLSPSALMEHAFRQGLSAIALTDHDNLDGMEEASEAAKALGIELVAGIEFSTIFQDRDIHILGLEVNRTFPPLLSELSRIQEERRERNQRMIDRMAADGIRISWEQMEACFGGRLWTRAHFARYLADHGYVEDMWDAFHTHIGEGCPYYVPREKVSPFRITELIRRAGGIPVLAHPFQYKFEEETLENLVLSLKDAGLAGIEAIYSTHTPRQEQQIRALADRTGLKISGGSDYHGANKPDIELGIGRGNLRIPYEILEQLRSAVR</sequence>
<name>A0A9D1NXX4_9FIRM</name>
<dbReference type="InterPro" id="IPR004013">
    <property type="entry name" value="PHP_dom"/>
</dbReference>
<dbReference type="InterPro" id="IPR003141">
    <property type="entry name" value="Pol/His_phosphatase_N"/>
</dbReference>
<dbReference type="GO" id="GO:0035312">
    <property type="term" value="F:5'-3' DNA exonuclease activity"/>
    <property type="evidence" value="ECO:0007669"/>
    <property type="project" value="TreeGrafter"/>
</dbReference>
<dbReference type="Proteomes" id="UP000886889">
    <property type="component" value="Unassembled WGS sequence"/>
</dbReference>
<dbReference type="EMBL" id="DVOS01000031">
    <property type="protein sequence ID" value="HIV22875.1"/>
    <property type="molecule type" value="Genomic_DNA"/>
</dbReference>
<evidence type="ECO:0000313" key="2">
    <source>
        <dbReference type="EMBL" id="HIV22875.1"/>
    </source>
</evidence>
<evidence type="ECO:0000313" key="3">
    <source>
        <dbReference type="Proteomes" id="UP000886889"/>
    </source>
</evidence>
<organism evidence="2 3">
    <name type="scientific">Candidatus Merdiplasma excrementigallinarum</name>
    <dbReference type="NCBI Taxonomy" id="2840864"/>
    <lineage>
        <taxon>Bacteria</taxon>
        <taxon>Bacillati</taxon>
        <taxon>Bacillota</taxon>
        <taxon>Clostridia</taxon>
        <taxon>Lachnospirales</taxon>
        <taxon>Lachnospiraceae</taxon>
        <taxon>Lachnospiraceae incertae sedis</taxon>
        <taxon>Candidatus Merdiplasma</taxon>
    </lineage>
</organism>
<proteinExistence type="predicted"/>
<gene>
    <name evidence="2" type="ORF">IAC80_02930</name>
</gene>
<feature type="domain" description="Polymerase/histidinol phosphatase N-terminal" evidence="1">
    <location>
        <begin position="4"/>
        <end position="69"/>
    </location>
</feature>
<dbReference type="Pfam" id="PF02811">
    <property type="entry name" value="PHP"/>
    <property type="match status" value="1"/>
</dbReference>
<dbReference type="InterPro" id="IPR016195">
    <property type="entry name" value="Pol/histidinol_Pase-like"/>
</dbReference>
<dbReference type="Gene3D" id="3.20.20.140">
    <property type="entry name" value="Metal-dependent hydrolases"/>
    <property type="match status" value="1"/>
</dbReference>